<evidence type="ECO:0000256" key="2">
    <source>
        <dbReference type="ARBA" id="ARBA00022729"/>
    </source>
</evidence>
<dbReference type="GO" id="GO:0030570">
    <property type="term" value="F:pectate lyase activity"/>
    <property type="evidence" value="ECO:0007669"/>
    <property type="project" value="InterPro"/>
</dbReference>
<dbReference type="PANTHER" id="PTHR31683">
    <property type="entry name" value="PECTATE LYASE 18-RELATED"/>
    <property type="match status" value="1"/>
</dbReference>
<keyword evidence="5 9" id="KW-0456">Lyase</keyword>
<name>A0AA35QF77_9HYPO</name>
<evidence type="ECO:0000256" key="7">
    <source>
        <dbReference type="ARBA" id="ARBA00037631"/>
    </source>
</evidence>
<keyword evidence="3" id="KW-1015">Disulfide bond</keyword>
<keyword evidence="4" id="KW-0325">Glycoprotein</keyword>
<dbReference type="EC" id="4.2.2.10" evidence="8"/>
<evidence type="ECO:0000259" key="10">
    <source>
        <dbReference type="SMART" id="SM00656"/>
    </source>
</evidence>
<organism evidence="11 12">
    <name type="scientific">Clonostachys chloroleuca</name>
    <dbReference type="NCBI Taxonomy" id="1926264"/>
    <lineage>
        <taxon>Eukaryota</taxon>
        <taxon>Fungi</taxon>
        <taxon>Dikarya</taxon>
        <taxon>Ascomycota</taxon>
        <taxon>Pezizomycotina</taxon>
        <taxon>Sordariomycetes</taxon>
        <taxon>Hypocreomycetidae</taxon>
        <taxon>Hypocreales</taxon>
        <taxon>Bionectriaceae</taxon>
        <taxon>Clonostachys</taxon>
    </lineage>
</organism>
<reference evidence="11" key="1">
    <citation type="submission" date="2023-01" db="EMBL/GenBank/DDBJ databases">
        <authorList>
            <person name="Piombo E."/>
        </authorList>
    </citation>
    <scope>NUCLEOTIDE SEQUENCE</scope>
</reference>
<proteinExistence type="inferred from homology"/>
<dbReference type="SMART" id="SM00656">
    <property type="entry name" value="Amb_all"/>
    <property type="match status" value="1"/>
</dbReference>
<dbReference type="Proteomes" id="UP001160390">
    <property type="component" value="Unassembled WGS sequence"/>
</dbReference>
<dbReference type="GO" id="GO:0005576">
    <property type="term" value="C:extracellular region"/>
    <property type="evidence" value="ECO:0007669"/>
    <property type="project" value="UniProtKB-SubCell"/>
</dbReference>
<comment type="caution">
    <text evidence="11">The sequence shown here is derived from an EMBL/GenBank/DDBJ whole genome shotgun (WGS) entry which is preliminary data.</text>
</comment>
<dbReference type="InterPro" id="IPR002022">
    <property type="entry name" value="Pec_lyase"/>
</dbReference>
<evidence type="ECO:0000256" key="9">
    <source>
        <dbReference type="RuleBase" id="RU361173"/>
    </source>
</evidence>
<accession>A0AA35QF77</accession>
<evidence type="ECO:0000256" key="5">
    <source>
        <dbReference type="ARBA" id="ARBA00023239"/>
    </source>
</evidence>
<dbReference type="Gene3D" id="2.160.20.10">
    <property type="entry name" value="Single-stranded right-handed beta-helix, Pectin lyase-like"/>
    <property type="match status" value="1"/>
</dbReference>
<protein>
    <recommendedName>
        <fullName evidence="8">pectin lyase</fullName>
        <ecNumber evidence="8">4.2.2.10</ecNumber>
    </recommendedName>
</protein>
<keyword evidence="9" id="KW-0119">Carbohydrate metabolism</keyword>
<evidence type="ECO:0000256" key="3">
    <source>
        <dbReference type="ARBA" id="ARBA00023157"/>
    </source>
</evidence>
<sequence length="414" mass="43844">KQINNASYQPSIACLCRIADWDLGASCWNSLWYTKTTTPRISASVNTILTLFFSGFATGVTGGGSATPAVPSSIAQLKEWLADDTPRVIMIDKTFNFIGSEGTVTEPGCRLNTGTCTALNGGQDTIKTGDCDANEVRITVTYDKASYLGMDVGSNKSLVGKGSAGVLNGKGLRFKAGAKNVIVQNIHITNLNPQYVWGGDAISLSGNDGVWIDHVKLSKTGRQHFVSHYDASRVTISNTEFDGVTSYSHSCNSDHYWTIIVGGTGDKITFDRNYIHDVSGRAPKIGSSSGTQLVQAVNNYFYSGTGHNFDISSSGHVLIESNYFESCVTPLTSGSNGKIFNTASTSVEGNCASSLGRNCAVNYLSSNTGRMTSLTDSTVLSELGNYKSQLVAPLGYGKVVSTVTANAGIGKIGN</sequence>
<dbReference type="SUPFAM" id="SSF51126">
    <property type="entry name" value="Pectin lyase-like"/>
    <property type="match status" value="1"/>
</dbReference>
<dbReference type="InterPro" id="IPR012334">
    <property type="entry name" value="Pectin_lyas_fold"/>
</dbReference>
<dbReference type="Pfam" id="PF00544">
    <property type="entry name" value="Pectate_lyase_4"/>
    <property type="match status" value="1"/>
</dbReference>
<comment type="similarity">
    <text evidence="1 9">Belongs to the polysaccharide lyase 1 family.</text>
</comment>
<evidence type="ECO:0000256" key="8">
    <source>
        <dbReference type="ARBA" id="ARBA00039082"/>
    </source>
</evidence>
<feature type="non-terminal residue" evidence="11">
    <location>
        <position position="1"/>
    </location>
</feature>
<dbReference type="PANTHER" id="PTHR31683:SF67">
    <property type="entry name" value="PECTIN LYASE F-RELATED"/>
    <property type="match status" value="1"/>
</dbReference>
<dbReference type="GO" id="GO:0000272">
    <property type="term" value="P:polysaccharide catabolic process"/>
    <property type="evidence" value="ECO:0007669"/>
    <property type="project" value="UniProtKB-KW"/>
</dbReference>
<comment type="subcellular location">
    <subcellularLocation>
        <location evidence="9">Secreted</location>
    </subcellularLocation>
</comment>
<comment type="function">
    <text evidence="7">Pectinolytic enzymes consist of four classes of enzymes: pectin lyase, polygalacturonase, pectin methylesterase and rhamnogalacturonase. Among pectinolytic enzymes, pectin lyase is the most important in depolymerization of pectin, since it cleaves internal glycosidic bonds of highly methylated pectins.</text>
</comment>
<dbReference type="InterPro" id="IPR011050">
    <property type="entry name" value="Pectin_lyase_fold/virulence"/>
</dbReference>
<dbReference type="AlphaFoldDB" id="A0AA35QF77"/>
<dbReference type="GO" id="GO:0047490">
    <property type="term" value="F:pectin lyase activity"/>
    <property type="evidence" value="ECO:0007669"/>
    <property type="project" value="UniProtKB-EC"/>
</dbReference>
<keyword evidence="9" id="KW-0624">Polysaccharide degradation</keyword>
<evidence type="ECO:0000256" key="1">
    <source>
        <dbReference type="ARBA" id="ARBA00010980"/>
    </source>
</evidence>
<evidence type="ECO:0000313" key="12">
    <source>
        <dbReference type="Proteomes" id="UP001160390"/>
    </source>
</evidence>
<feature type="non-terminal residue" evidence="11">
    <location>
        <position position="414"/>
    </location>
</feature>
<keyword evidence="2" id="KW-0732">Signal</keyword>
<comment type="catalytic activity">
    <reaction evidence="6">
        <text>Eliminative cleavage of (1-&gt;4)-alpha-D-galacturonan methyl ester to give oligosaccharides with 4-deoxy-6-O-methyl-alpha-D-galact-4-enuronosyl groups at their non-reducing ends.</text>
        <dbReference type="EC" id="4.2.2.10"/>
    </reaction>
</comment>
<keyword evidence="12" id="KW-1185">Reference proteome</keyword>
<evidence type="ECO:0000313" key="11">
    <source>
        <dbReference type="EMBL" id="CAI6100851.1"/>
    </source>
</evidence>
<dbReference type="InterPro" id="IPR045032">
    <property type="entry name" value="PEL"/>
</dbReference>
<feature type="domain" description="Pectate lyase" evidence="10">
    <location>
        <begin position="121"/>
        <end position="330"/>
    </location>
</feature>
<evidence type="ECO:0000256" key="4">
    <source>
        <dbReference type="ARBA" id="ARBA00023180"/>
    </source>
</evidence>
<keyword evidence="9" id="KW-0964">Secreted</keyword>
<evidence type="ECO:0000256" key="6">
    <source>
        <dbReference type="ARBA" id="ARBA00036818"/>
    </source>
</evidence>
<gene>
    <name evidence="11" type="ORF">CCHLO57077_00006882</name>
</gene>
<dbReference type="EMBL" id="CABFNP030001353">
    <property type="protein sequence ID" value="CAI6100851.1"/>
    <property type="molecule type" value="Genomic_DNA"/>
</dbReference>